<dbReference type="SMART" id="SM00345">
    <property type="entry name" value="HTH_GNTR"/>
    <property type="match status" value="1"/>
</dbReference>
<evidence type="ECO:0000256" key="3">
    <source>
        <dbReference type="ARBA" id="ARBA00023163"/>
    </source>
</evidence>
<keyword evidence="6" id="KW-1185">Reference proteome</keyword>
<dbReference type="GO" id="GO:0003700">
    <property type="term" value="F:DNA-binding transcription factor activity"/>
    <property type="evidence" value="ECO:0007669"/>
    <property type="project" value="InterPro"/>
</dbReference>
<dbReference type="CDD" id="cd07377">
    <property type="entry name" value="WHTH_GntR"/>
    <property type="match status" value="1"/>
</dbReference>
<dbReference type="RefSeq" id="WP_076760852.1">
    <property type="nucleotide sequence ID" value="NZ_JARMMH010000011.1"/>
</dbReference>
<dbReference type="OrthoDB" id="162505at2"/>
<dbReference type="Gene3D" id="1.10.10.10">
    <property type="entry name" value="Winged helix-like DNA-binding domain superfamily/Winged helix DNA-binding domain"/>
    <property type="match status" value="1"/>
</dbReference>
<dbReference type="GO" id="GO:0003677">
    <property type="term" value="F:DNA binding"/>
    <property type="evidence" value="ECO:0007669"/>
    <property type="project" value="UniProtKB-KW"/>
</dbReference>
<keyword evidence="1" id="KW-0805">Transcription regulation</keyword>
<dbReference type="Proteomes" id="UP000187367">
    <property type="component" value="Unassembled WGS sequence"/>
</dbReference>
<comment type="caution">
    <text evidence="5">The sequence shown here is derived from an EMBL/GenBank/DDBJ whole genome shotgun (WGS) entry which is preliminary data.</text>
</comment>
<name>A0A1R1S072_9BACI</name>
<reference evidence="5 6" key="1">
    <citation type="submission" date="2017-01" db="EMBL/GenBank/DDBJ databases">
        <title>Bacillus phylogenomics.</title>
        <authorList>
            <person name="Dunlap C."/>
        </authorList>
    </citation>
    <scope>NUCLEOTIDE SEQUENCE [LARGE SCALE GENOMIC DNA]</scope>
    <source>
        <strain evidence="5 6">NRRL B-41282</strain>
    </source>
</reference>
<keyword evidence="2" id="KW-0238">DNA-binding</keyword>
<dbReference type="InterPro" id="IPR000524">
    <property type="entry name" value="Tscrpt_reg_HTH_GntR"/>
</dbReference>
<feature type="domain" description="HTH gntR-type" evidence="4">
    <location>
        <begin position="8"/>
        <end position="76"/>
    </location>
</feature>
<sequence>MPSFNEKQPIFQQVSEMIENDILKNLYQEGDQIISTTQIAKTFQINPATAVKGINLLVDQDILFKKRGVGMFVKTGAREKILTKRRKEFYEDFIIRLLDEAKKLELSNEDIVALIMKESGEH</sequence>
<dbReference type="SUPFAM" id="SSF46785">
    <property type="entry name" value="Winged helix' DNA-binding domain"/>
    <property type="match status" value="1"/>
</dbReference>
<organism evidence="5 6">
    <name type="scientific">Bacillus swezeyi</name>
    <dbReference type="NCBI Taxonomy" id="1925020"/>
    <lineage>
        <taxon>Bacteria</taxon>
        <taxon>Bacillati</taxon>
        <taxon>Bacillota</taxon>
        <taxon>Bacilli</taxon>
        <taxon>Bacillales</taxon>
        <taxon>Bacillaceae</taxon>
        <taxon>Bacillus</taxon>
    </lineage>
</organism>
<dbReference type="Pfam" id="PF00392">
    <property type="entry name" value="GntR"/>
    <property type="match status" value="1"/>
</dbReference>
<dbReference type="PROSITE" id="PS50949">
    <property type="entry name" value="HTH_GNTR"/>
    <property type="match status" value="1"/>
</dbReference>
<evidence type="ECO:0000256" key="1">
    <source>
        <dbReference type="ARBA" id="ARBA00023015"/>
    </source>
</evidence>
<dbReference type="InterPro" id="IPR036388">
    <property type="entry name" value="WH-like_DNA-bd_sf"/>
</dbReference>
<gene>
    <name evidence="5" type="ORF">BW143_17895</name>
</gene>
<proteinExistence type="predicted"/>
<evidence type="ECO:0000256" key="2">
    <source>
        <dbReference type="ARBA" id="ARBA00023125"/>
    </source>
</evidence>
<evidence type="ECO:0000313" key="6">
    <source>
        <dbReference type="Proteomes" id="UP000187367"/>
    </source>
</evidence>
<evidence type="ECO:0000259" key="4">
    <source>
        <dbReference type="PROSITE" id="PS50949"/>
    </source>
</evidence>
<dbReference type="InterPro" id="IPR036390">
    <property type="entry name" value="WH_DNA-bd_sf"/>
</dbReference>
<dbReference type="AlphaFoldDB" id="A0A1R1S072"/>
<keyword evidence="3" id="KW-0804">Transcription</keyword>
<dbReference type="PANTHER" id="PTHR38445:SF10">
    <property type="entry name" value="GNTR-FAMILY TRANSCRIPTIONAL REGULATOR"/>
    <property type="match status" value="1"/>
</dbReference>
<dbReference type="PANTHER" id="PTHR38445">
    <property type="entry name" value="HTH-TYPE TRANSCRIPTIONAL REPRESSOR YTRA"/>
    <property type="match status" value="1"/>
</dbReference>
<dbReference type="EMBL" id="MTJL01000037">
    <property type="protein sequence ID" value="OMI00894.1"/>
    <property type="molecule type" value="Genomic_DNA"/>
</dbReference>
<accession>A0A1R1S072</accession>
<accession>A0A1R1QCN4</accession>
<protein>
    <submittedName>
        <fullName evidence="5">GntR family transcriptional regulator</fullName>
    </submittedName>
</protein>
<evidence type="ECO:0000313" key="5">
    <source>
        <dbReference type="EMBL" id="OMI00894.1"/>
    </source>
</evidence>